<dbReference type="PROSITE" id="PS50853">
    <property type="entry name" value="FN3"/>
    <property type="match status" value="1"/>
</dbReference>
<dbReference type="EC" id="3.1.3.48" evidence="2"/>
<evidence type="ECO:0000256" key="3">
    <source>
        <dbReference type="ARBA" id="ARBA00022729"/>
    </source>
</evidence>
<feature type="signal peptide" evidence="9">
    <location>
        <begin position="1"/>
        <end position="20"/>
    </location>
</feature>
<dbReference type="PROSITE" id="PS00383">
    <property type="entry name" value="TYR_PHOSPHATASE_1"/>
    <property type="match status" value="1"/>
</dbReference>
<reference evidence="13 14" key="1">
    <citation type="submission" date="2016-02" db="EMBL/GenBank/DDBJ databases">
        <title>Band-tailed pigeon sequencing and assembly.</title>
        <authorList>
            <person name="Soares A.E."/>
            <person name="Novak B.J."/>
            <person name="Rice E.S."/>
            <person name="O'Connell B."/>
            <person name="Chang D."/>
            <person name="Weber S."/>
            <person name="Shapiro B."/>
        </authorList>
    </citation>
    <scope>NUCLEOTIDE SEQUENCE [LARGE SCALE GENOMIC DNA]</scope>
    <source>
        <strain evidence="13">BTP2013</strain>
        <tissue evidence="13">Blood</tissue>
    </source>
</reference>
<dbReference type="FunFam" id="3.90.190.10:FF:000262">
    <property type="entry name" value="Uncharacterized protein"/>
    <property type="match status" value="1"/>
</dbReference>
<evidence type="ECO:0000256" key="4">
    <source>
        <dbReference type="ARBA" id="ARBA00022801"/>
    </source>
</evidence>
<evidence type="ECO:0000256" key="6">
    <source>
        <dbReference type="ARBA" id="ARBA00023136"/>
    </source>
</evidence>
<comment type="catalytic activity">
    <reaction evidence="7">
        <text>O-phospho-L-tyrosyl-[protein] + H2O = L-tyrosyl-[protein] + phosphate</text>
        <dbReference type="Rhea" id="RHEA:10684"/>
        <dbReference type="Rhea" id="RHEA-COMP:10136"/>
        <dbReference type="Rhea" id="RHEA-COMP:20101"/>
        <dbReference type="ChEBI" id="CHEBI:15377"/>
        <dbReference type="ChEBI" id="CHEBI:43474"/>
        <dbReference type="ChEBI" id="CHEBI:46858"/>
        <dbReference type="ChEBI" id="CHEBI:61978"/>
        <dbReference type="EC" id="3.1.3.48"/>
    </reaction>
</comment>
<dbReference type="InterPro" id="IPR000242">
    <property type="entry name" value="PTP_cat"/>
</dbReference>
<keyword evidence="3 9" id="KW-0732">Signal</keyword>
<keyword evidence="13" id="KW-0675">Receptor</keyword>
<evidence type="ECO:0000256" key="1">
    <source>
        <dbReference type="ARBA" id="ARBA00004167"/>
    </source>
</evidence>
<feature type="domain" description="Fibronectin type-III" evidence="12">
    <location>
        <begin position="609"/>
        <end position="707"/>
    </location>
</feature>
<keyword evidence="8" id="KW-1133">Transmembrane helix</keyword>
<evidence type="ECO:0000259" key="12">
    <source>
        <dbReference type="PROSITE" id="PS50853"/>
    </source>
</evidence>
<dbReference type="InterPro" id="IPR050348">
    <property type="entry name" value="Protein-Tyr_Phosphatase"/>
</dbReference>
<evidence type="ECO:0000259" key="10">
    <source>
        <dbReference type="PROSITE" id="PS50055"/>
    </source>
</evidence>
<dbReference type="Gene3D" id="3.90.190.10">
    <property type="entry name" value="Protein tyrosine phosphatase superfamily"/>
    <property type="match status" value="2"/>
</dbReference>
<feature type="domain" description="Tyrosine-protein phosphatase" evidence="10">
    <location>
        <begin position="939"/>
        <end position="1192"/>
    </location>
</feature>
<dbReference type="PRINTS" id="PR00700">
    <property type="entry name" value="PRTYPHPHTASE"/>
</dbReference>
<dbReference type="InterPro" id="IPR003595">
    <property type="entry name" value="Tyr_Pase_cat"/>
</dbReference>
<evidence type="ECO:0000256" key="7">
    <source>
        <dbReference type="ARBA" id="ARBA00051722"/>
    </source>
</evidence>
<comment type="subcellular location">
    <subcellularLocation>
        <location evidence="1">Membrane</location>
        <topology evidence="1">Single-pass membrane protein</topology>
    </subcellularLocation>
</comment>
<dbReference type="SMART" id="SM00194">
    <property type="entry name" value="PTPc"/>
    <property type="match status" value="2"/>
</dbReference>
<dbReference type="STRING" id="372326.A0A1V4JTK3"/>
<protein>
    <recommendedName>
        <fullName evidence="2">protein-tyrosine-phosphatase</fullName>
        <ecNumber evidence="2">3.1.3.48</ecNumber>
    </recommendedName>
</protein>
<dbReference type="EMBL" id="LSYS01006356">
    <property type="protein sequence ID" value="OPJ75434.1"/>
    <property type="molecule type" value="Genomic_DNA"/>
</dbReference>
<dbReference type="InterPro" id="IPR036116">
    <property type="entry name" value="FN3_sf"/>
</dbReference>
<dbReference type="PANTHER" id="PTHR19134:SF550">
    <property type="entry name" value="PROTEIN-TYROSINE-PHOSPHATASE"/>
    <property type="match status" value="1"/>
</dbReference>
<proteinExistence type="predicted"/>
<dbReference type="PROSITE" id="PS50056">
    <property type="entry name" value="TYR_PHOSPHATASE_2"/>
    <property type="match status" value="2"/>
</dbReference>
<organism evidence="13 14">
    <name type="scientific">Patagioenas fasciata monilis</name>
    <dbReference type="NCBI Taxonomy" id="372326"/>
    <lineage>
        <taxon>Eukaryota</taxon>
        <taxon>Metazoa</taxon>
        <taxon>Chordata</taxon>
        <taxon>Craniata</taxon>
        <taxon>Vertebrata</taxon>
        <taxon>Euteleostomi</taxon>
        <taxon>Archelosauria</taxon>
        <taxon>Archosauria</taxon>
        <taxon>Dinosauria</taxon>
        <taxon>Saurischia</taxon>
        <taxon>Theropoda</taxon>
        <taxon>Coelurosauria</taxon>
        <taxon>Aves</taxon>
        <taxon>Neognathae</taxon>
        <taxon>Neoaves</taxon>
        <taxon>Columbimorphae</taxon>
        <taxon>Columbiformes</taxon>
        <taxon>Columbidae</taxon>
        <taxon>Patagioenas</taxon>
    </lineage>
</organism>
<dbReference type="GO" id="GO:0004725">
    <property type="term" value="F:protein tyrosine phosphatase activity"/>
    <property type="evidence" value="ECO:0007669"/>
    <property type="project" value="UniProtKB-EC"/>
</dbReference>
<accession>A0A1V4JTK3</accession>
<keyword evidence="8" id="KW-0812">Transmembrane</keyword>
<dbReference type="InterPro" id="IPR000387">
    <property type="entry name" value="Tyr_Pase_dom"/>
</dbReference>
<feature type="domain" description="Tyrosine specific protein phosphatases" evidence="11">
    <location>
        <begin position="1406"/>
        <end position="1478"/>
    </location>
</feature>
<dbReference type="GO" id="GO:0016020">
    <property type="term" value="C:membrane"/>
    <property type="evidence" value="ECO:0007669"/>
    <property type="project" value="UniProtKB-SubCell"/>
</dbReference>
<dbReference type="SUPFAM" id="SSF52799">
    <property type="entry name" value="(Phosphotyrosine protein) phosphatases II"/>
    <property type="match status" value="2"/>
</dbReference>
<gene>
    <name evidence="13" type="ORF">AV530_019840</name>
</gene>
<dbReference type="InterPro" id="IPR013783">
    <property type="entry name" value="Ig-like_fold"/>
</dbReference>
<feature type="domain" description="Tyrosine-protein phosphatase" evidence="10">
    <location>
        <begin position="1224"/>
        <end position="1487"/>
    </location>
</feature>
<dbReference type="FunFam" id="3.90.190.10:FF:000062">
    <property type="entry name" value="Receptor-type tyrosine-protein phosphatase kappa"/>
    <property type="match status" value="1"/>
</dbReference>
<dbReference type="SUPFAM" id="SSF49265">
    <property type="entry name" value="Fibronectin type III"/>
    <property type="match status" value="1"/>
</dbReference>
<evidence type="ECO:0000256" key="9">
    <source>
        <dbReference type="SAM" id="SignalP"/>
    </source>
</evidence>
<dbReference type="Pfam" id="PF00102">
    <property type="entry name" value="Y_phosphatase"/>
    <property type="match status" value="2"/>
</dbReference>
<name>A0A1V4JTK3_PATFA</name>
<evidence type="ECO:0000313" key="14">
    <source>
        <dbReference type="Proteomes" id="UP000190648"/>
    </source>
</evidence>
<feature type="transmembrane region" description="Helical" evidence="8">
    <location>
        <begin position="851"/>
        <end position="873"/>
    </location>
</feature>
<dbReference type="Proteomes" id="UP000190648">
    <property type="component" value="Unassembled WGS sequence"/>
</dbReference>
<dbReference type="InterPro" id="IPR003961">
    <property type="entry name" value="FN3_dom"/>
</dbReference>
<dbReference type="InterPro" id="IPR029021">
    <property type="entry name" value="Prot-tyrosine_phosphatase-like"/>
</dbReference>
<keyword evidence="6 8" id="KW-0472">Membrane</keyword>
<keyword evidence="4" id="KW-0378">Hydrolase</keyword>
<dbReference type="Gene3D" id="2.60.40.10">
    <property type="entry name" value="Immunoglobulins"/>
    <property type="match status" value="1"/>
</dbReference>
<keyword evidence="5" id="KW-0904">Protein phosphatase</keyword>
<evidence type="ECO:0000256" key="8">
    <source>
        <dbReference type="SAM" id="Phobius"/>
    </source>
</evidence>
<feature type="domain" description="Tyrosine specific protein phosphatases" evidence="11">
    <location>
        <begin position="1108"/>
        <end position="1183"/>
    </location>
</feature>
<dbReference type="OrthoDB" id="6058203at2759"/>
<keyword evidence="14" id="KW-1185">Reference proteome</keyword>
<dbReference type="SMART" id="SM00404">
    <property type="entry name" value="PTPc_motif"/>
    <property type="match status" value="2"/>
</dbReference>
<dbReference type="CDD" id="cd00047">
    <property type="entry name" value="PTPc"/>
    <property type="match status" value="1"/>
</dbReference>
<comment type="caution">
    <text evidence="13">The sequence shown here is derived from an EMBL/GenBank/DDBJ whole genome shotgun (WGS) entry which is preliminary data.</text>
</comment>
<dbReference type="PROSITE" id="PS50055">
    <property type="entry name" value="TYR_PHOSPHATASE_PTP"/>
    <property type="match status" value="2"/>
</dbReference>
<evidence type="ECO:0000256" key="5">
    <source>
        <dbReference type="ARBA" id="ARBA00022912"/>
    </source>
</evidence>
<dbReference type="PANTHER" id="PTHR19134">
    <property type="entry name" value="RECEPTOR-TYPE TYROSINE-PROTEIN PHOSPHATASE"/>
    <property type="match status" value="1"/>
</dbReference>
<dbReference type="InterPro" id="IPR016130">
    <property type="entry name" value="Tyr_Pase_AS"/>
</dbReference>
<sequence length="1498" mass="170033">MDLRWTFPLVLMFLLAVTEQEEPDLHVSGEPLETERCQQPQWDSRLHFTPNHSFYGLNEEVTLSCFVEDSPPLAVIRCAKGMTPGWKNVWEVKDNKDMWHEVAESLTCTTGKCPKPQWDERLRFSSSRRIYRQNEELNLTCPGALKPSLPKVKCARQFLRVSSGEPVYGDNWWGRNSTGAWIPIERAPECIEMCQRPQWDTRLELTPDQKNYKKNEEVMLRCPEGLQLSFTKIKCSVIVQHDSNGKPVYREYWYGIGIYDSTSIPSNVECLETCQKPQWDTKLQLSPNQWNYRKNEEVMLSCMAGLQPSFTKIKCSSEDQHNISEKPVYRGVWHGMDSSGGWIPIQSGVECLETCQRPRWDTRLRLVPDQENYKKNDQVTLSCPQGFQPSVTRIKCSSNVQPISSWNSPHWSGWDSRRVWIHVVSSVKCIEMCQRPQWDTNLQLEPDQENYEKNKQVMLSCPEGFQTPFTHVKCTRAFQPTSNGQPVYTDRWLGKDSRDTWIRIQSSVQCIGILQVVPGTLEISSTSIKLNWTCSLPDVCQRMRARCRLAGPSSSPCEAEEVKGEETLQGQEGTFTCPTLQPFTDYSVTISLPPNMILYMQLFRTSEAVPDKLEKLWLEPSNGSLMWKPLPSCKGEIIGYQLNITTRSTQDGSLLEMERLWLNIPVTEYRLPEHSPGSRYVVMIQGLTAAGAGAASLWELQTNSSDTPHPLDITCHSIRDISPSQGTAVLPLHPIARPSEAVREHQLIVAVMDNVTSVEGACLGEPQPFNTSQQPGAYVAAVLNLTAPTEFVLGNGTHGQGYHNAALHPGWDYMALLRLVRRSQQAEKFSCICYSFSVGPEPVPRLGRMSVLLAVLLVTALLALGILLLFVLLRRKYNSSKTSENNSVIPLRKHQGGVGKLNTQIPVEELLEALKRFKRAEIEAEQTEDESLDRHGAGRLREYQQLSSTLLHPCDAGKELCNQNKNRYKSIIPYDHCRVVLQHSDTENGYINASYVDSYRSPRFFIAAQGPLPGTVVDFWQMVWQEKTSVIVMLTGLVEQNKTKCEQYWPEQEQVYGDFTVTLNNTRTTTGLVTRIFCLQKAGCALPRVVEQFHYLLWPDHGVPRNPAQLLCLVEVVNKRALEAPGGPVLVHCSAGIGRTGTFIALDFLLKMGKAERKVDVFHCVQKLREQRVSMVQTKEQYTFLYEVLLEGLLCGNTGVPVESITSHVHCLREAETSRHNNVLEKEFKALQKFSELFQLLPCREAEKPSNQPKNRKPGILPADSCRPILMSSLNADGSPGYINAVFASTYTKEDRLIITQLPFATTLVDFWALIWDYTCTSVVVLNQLQELDQTYVEFWPTQDEATYGRFHVLLISEKPGDGFTTWTLALTNKQQPKKSALQVQFWQLTDWPMQQRLPPHPTTIISLLGKVETNHRQSQDGHILVTCWDGASRSGIFCATGFLCEQIQSEGLVDVSQAVRMLKRRRRQLIKDVEQYGLCYELALSYLNSFETYGNFK</sequence>
<feature type="chain" id="PRO_5013002798" description="protein-tyrosine-phosphatase" evidence="9">
    <location>
        <begin position="21"/>
        <end position="1498"/>
    </location>
</feature>
<evidence type="ECO:0000256" key="2">
    <source>
        <dbReference type="ARBA" id="ARBA00013064"/>
    </source>
</evidence>
<evidence type="ECO:0000313" key="13">
    <source>
        <dbReference type="EMBL" id="OPJ75434.1"/>
    </source>
</evidence>
<evidence type="ECO:0000259" key="11">
    <source>
        <dbReference type="PROSITE" id="PS50056"/>
    </source>
</evidence>